<evidence type="ECO:0000256" key="1">
    <source>
        <dbReference type="ARBA" id="ARBA00000798"/>
    </source>
</evidence>
<dbReference type="PANTHER" id="PTHR18896:SF76">
    <property type="entry name" value="PHOSPHOLIPASE"/>
    <property type="match status" value="1"/>
</dbReference>
<dbReference type="InterPro" id="IPR015679">
    <property type="entry name" value="PLipase_D_fam"/>
</dbReference>
<dbReference type="Proteomes" id="UP000006426">
    <property type="component" value="Chromosome"/>
</dbReference>
<reference evidence="6 7" key="1">
    <citation type="journal article" date="2011" name="PLoS Pathog.">
        <title>Dynamic evolution of pathogenicity revealed by sequencing and comparative genomics of 19 Pseudomonas syringae isolates.</title>
        <authorList>
            <person name="Baltrus D.A."/>
            <person name="Nishimura M.T."/>
            <person name="Romanchuk A."/>
            <person name="Chang J.H."/>
            <person name="Mukhtar M.S."/>
            <person name="Cherkis K."/>
            <person name="Roach J."/>
            <person name="Grant S.R."/>
            <person name="Jones C.D."/>
            <person name="Dangl J.L."/>
        </authorList>
    </citation>
    <scope>NUCLEOTIDE SEQUENCE [LARGE SCALE GENOMIC DNA]</scope>
    <source>
        <strain evidence="6 7">M301315</strain>
    </source>
</reference>
<accession>A0AAD0PVE4</accession>
<gene>
    <name evidence="6" type="ORF">PLA107_028250</name>
</gene>
<protein>
    <submittedName>
        <fullName evidence="6">Phospholipase</fullName>
    </submittedName>
</protein>
<dbReference type="EMBL" id="CP031225">
    <property type="protein sequence ID" value="AXH58693.1"/>
    <property type="molecule type" value="Genomic_DNA"/>
</dbReference>
<feature type="domain" description="PLD phosphodiesterase" evidence="5">
    <location>
        <begin position="525"/>
        <end position="552"/>
    </location>
</feature>
<dbReference type="Pfam" id="PF13091">
    <property type="entry name" value="PLDc_2"/>
    <property type="match status" value="1"/>
</dbReference>
<dbReference type="PANTHER" id="PTHR18896">
    <property type="entry name" value="PHOSPHOLIPASE D"/>
    <property type="match status" value="1"/>
</dbReference>
<evidence type="ECO:0000259" key="5">
    <source>
        <dbReference type="PROSITE" id="PS50035"/>
    </source>
</evidence>
<evidence type="ECO:0000313" key="6">
    <source>
        <dbReference type="EMBL" id="AXH58693.1"/>
    </source>
</evidence>
<keyword evidence="3" id="KW-0378">Hydrolase</keyword>
<comment type="catalytic activity">
    <reaction evidence="1">
        <text>a 1,2-diacyl-sn-glycero-3-phosphocholine + H2O = a 1,2-diacyl-sn-glycero-3-phosphate + choline + H(+)</text>
        <dbReference type="Rhea" id="RHEA:14445"/>
        <dbReference type="ChEBI" id="CHEBI:15354"/>
        <dbReference type="ChEBI" id="CHEBI:15377"/>
        <dbReference type="ChEBI" id="CHEBI:15378"/>
        <dbReference type="ChEBI" id="CHEBI:57643"/>
        <dbReference type="ChEBI" id="CHEBI:58608"/>
        <dbReference type="EC" id="3.1.4.4"/>
    </reaction>
</comment>
<evidence type="ECO:0000256" key="4">
    <source>
        <dbReference type="ARBA" id="ARBA00023098"/>
    </source>
</evidence>
<dbReference type="AlphaFoldDB" id="A0AAD0PVE4"/>
<dbReference type="SMART" id="SM00155">
    <property type="entry name" value="PLDc"/>
    <property type="match status" value="2"/>
</dbReference>
<proteinExistence type="predicted"/>
<dbReference type="InterPro" id="IPR001736">
    <property type="entry name" value="PLipase_D/transphosphatidylase"/>
</dbReference>
<name>A0AAD0PVE4_PSEAV</name>
<dbReference type="InterPro" id="IPR025202">
    <property type="entry name" value="PLD-like_dom"/>
</dbReference>
<dbReference type="GO" id="GO:0009395">
    <property type="term" value="P:phospholipid catabolic process"/>
    <property type="evidence" value="ECO:0007669"/>
    <property type="project" value="TreeGrafter"/>
</dbReference>
<sequence length="641" mass="73052">MTSPTSITSPIAMCKKTSVNLNLPWFLQCTEYHPVPATFEPLVNGERAFGALYDAIMDAKVSIDYICWGFQPSMYFKRSENRSDLNIGDLLVQKGRDNVKVRILCWHLPPAQFLENPTPGRNIVSWFSKGKQNRNDSQEDYDKQWYYQAKLTGVADENKALESSELYLKNVEFATRDFGFIERVEIVWQLLVNGEDKGGTKLNRFMRTSAMSAAPTHHQKMVLIDYEKPEKAIGFVMGHNTLDAYWDRDDHSYARMHAQFGRNGSTPRQDISSKVSGPILEHLNHNFCQAWKLQTGVDLMLSRKKYAAQLRTQPGAGKPIMAQLLRTQNQEGVHDIKQLYLKATNNVTNYIYLENQYFRWEPIAKAIKNSAQKQIQAGRSPSKHGSIYLFVVTNSSDEGMGDGSMNTYRMLDSLGRKDVLPTVSKLERNEALDRQLKEARLRTINAKQSLSTLNSINENLIDSKVLAKLKAEREAEILSAEEQQKKLEVAIPLKKGMAILPMEIPGLKVHVCTLVAPDSPPEDWMPVYIHSKLTIIDDVFTTLGSANINERSMEVDSELNICHEEPALSQPLRKQLWNIHTKGLGAQDDVSEAFRMWEDIISENKARQEQNRVPTIEYEKKSPYASLIEFYRDSPARKNLD</sequence>
<keyword evidence="2" id="KW-0677">Repeat</keyword>
<dbReference type="SUPFAM" id="SSF56024">
    <property type="entry name" value="Phospholipase D/nuclease"/>
    <property type="match status" value="2"/>
</dbReference>
<dbReference type="GO" id="GO:0004630">
    <property type="term" value="F:phospholipase D activity"/>
    <property type="evidence" value="ECO:0007669"/>
    <property type="project" value="UniProtKB-EC"/>
</dbReference>
<evidence type="ECO:0000256" key="2">
    <source>
        <dbReference type="ARBA" id="ARBA00022737"/>
    </source>
</evidence>
<organism evidence="6 7">
    <name type="scientific">Pseudomonas amygdali pv. lachrymans str. M301315</name>
    <dbReference type="NCBI Taxonomy" id="629260"/>
    <lineage>
        <taxon>Bacteria</taxon>
        <taxon>Pseudomonadati</taxon>
        <taxon>Pseudomonadota</taxon>
        <taxon>Gammaproteobacteria</taxon>
        <taxon>Pseudomonadales</taxon>
        <taxon>Pseudomonadaceae</taxon>
        <taxon>Pseudomonas</taxon>
        <taxon>Pseudomonas amygdali</taxon>
    </lineage>
</organism>
<evidence type="ECO:0000313" key="7">
    <source>
        <dbReference type="Proteomes" id="UP000006426"/>
    </source>
</evidence>
<dbReference type="RefSeq" id="WP_044299843.1">
    <property type="nucleotide sequence ID" value="NZ_CP031225.1"/>
</dbReference>
<evidence type="ECO:0000256" key="3">
    <source>
        <dbReference type="ARBA" id="ARBA00022801"/>
    </source>
</evidence>
<dbReference type="Gene3D" id="3.30.870.10">
    <property type="entry name" value="Endonuclease Chain A"/>
    <property type="match status" value="2"/>
</dbReference>
<keyword evidence="4" id="KW-0443">Lipid metabolism</keyword>
<dbReference type="PROSITE" id="PS50035">
    <property type="entry name" value="PLD"/>
    <property type="match status" value="1"/>
</dbReference>